<proteinExistence type="predicted"/>
<accession>A0A1M7EYX1</accession>
<organism evidence="1 2">
    <name type="scientific">Roseovarius pacificus</name>
    <dbReference type="NCBI Taxonomy" id="337701"/>
    <lineage>
        <taxon>Bacteria</taxon>
        <taxon>Pseudomonadati</taxon>
        <taxon>Pseudomonadota</taxon>
        <taxon>Alphaproteobacteria</taxon>
        <taxon>Rhodobacterales</taxon>
        <taxon>Roseobacteraceae</taxon>
        <taxon>Roseovarius</taxon>
    </lineage>
</organism>
<dbReference type="OrthoDB" id="7747408at2"/>
<dbReference type="Proteomes" id="UP000183974">
    <property type="component" value="Unassembled WGS sequence"/>
</dbReference>
<gene>
    <name evidence="1" type="ORF">SAMN05444398_1089</name>
</gene>
<name>A0A1M7EYX1_9RHOB</name>
<sequence length="253" mass="28832">MLIRPPVNTPDRLEIKLLKAAAPICREYGKMTVNDARRRLARFHFLVPCVGRVRFFKTMRVRQVTLVQYTDRPQVPQTCVFQCAFDVFRACFVRNLSALGPLLEHVARAEVEARASAGNWELIEVPDEELTRLARALQDASAWFNGNDGFSLQLLRAAVSLEQEARLSESTHQRMKRGAASQAFASENAAIRNEERRNATAWLDERRARGSNVHLPSVFGFMEEIDQLVLAYRDRTRRIDGTRLRAAPDRPSP</sequence>
<evidence type="ECO:0000313" key="2">
    <source>
        <dbReference type="Proteomes" id="UP000183974"/>
    </source>
</evidence>
<protein>
    <submittedName>
        <fullName evidence="1">Uncharacterized protein</fullName>
    </submittedName>
</protein>
<keyword evidence="2" id="KW-1185">Reference proteome</keyword>
<dbReference type="RefSeq" id="WP_143163225.1">
    <property type="nucleotide sequence ID" value="NZ_BMLR01000009.1"/>
</dbReference>
<reference evidence="1 2" key="1">
    <citation type="submission" date="2016-11" db="EMBL/GenBank/DDBJ databases">
        <authorList>
            <person name="Jaros S."/>
            <person name="Januszkiewicz K."/>
            <person name="Wedrychowicz H."/>
        </authorList>
    </citation>
    <scope>NUCLEOTIDE SEQUENCE [LARGE SCALE GENOMIC DNA]</scope>
    <source>
        <strain evidence="1 2">DSM 29589</strain>
    </source>
</reference>
<evidence type="ECO:0000313" key="1">
    <source>
        <dbReference type="EMBL" id="SHL96921.1"/>
    </source>
</evidence>
<dbReference type="EMBL" id="FRBR01000008">
    <property type="protein sequence ID" value="SHL96921.1"/>
    <property type="molecule type" value="Genomic_DNA"/>
</dbReference>
<dbReference type="AlphaFoldDB" id="A0A1M7EYX1"/>